<feature type="compositionally biased region" description="Polar residues" evidence="4">
    <location>
        <begin position="303"/>
        <end position="321"/>
    </location>
</feature>
<sequence>MTSMCAFYDLDRNSAGETAMHLAATQHSLPGLSLLLACGASINAIDGRGRTPLHAVCASVCDNGDCGSDSTVRCIELLLSSGALEDARDAMGQTALHLSALAGNLGAAQALLAAGATMMTDDAGNSPLHVAAAQGHSDIIQLFVLGSQDESARKVQASSDAEGRPNGRSPADIGRLRSAYDGGSCPDRNGSGIAPVGDREKITSTADGVAFGDGDLRLHHRSITHQVREFGAKEKYEEAAREKGDGRFRSKDSNSTCYDATSGTARSMGNVYNWGEPAPPKSTLCDIVDGPCRERVHRETMESGWQSRTDTHNRLSVNSTRDSSRASEDDSNDHSRPGRLGSDYEHRRRSEGKGMNRKHSRRSRRRRECDRRDRTLRWPEALPAREYDEVMGAVLAGGGDNSSVPSCSALSTALFAATLASRYNDAAAVIRLLEVYGRGIADVHDDNGRTPLHHACRGDDAGLVRLLRRAGADPDAHDCQGNSPLAVAAATGSLACLQLLIQGGSDVNNANEADDTPLHLAVRHGNILCVNALVEGGAQLSRRNTLGFTPREDLLNSEPTFARGRLPKVLRATLAYIQDAEASAPQPQSPTWTAQDGYGSEGTPATVVSSRRSPIGGPSRHAFDINFNSGPEPPSEGEGPLQQIDTASASGKETEALHYYRHHAKGRAHATATDRLERNRDWDLRELQGSGNVLEGRNEDKTFSNGSRRGNRNRLVPVSVATDPLFG</sequence>
<evidence type="ECO:0000313" key="5">
    <source>
        <dbReference type="EMBL" id="CBJ26268.1"/>
    </source>
</evidence>
<feature type="repeat" description="ANK" evidence="3">
    <location>
        <begin position="480"/>
        <end position="512"/>
    </location>
</feature>
<gene>
    <name evidence="5" type="ORF">Esi_0029_0041</name>
</gene>
<proteinExistence type="predicted"/>
<feature type="compositionally biased region" description="Basic and acidic residues" evidence="4">
    <location>
        <begin position="322"/>
        <end position="354"/>
    </location>
</feature>
<accession>D7FV96</accession>
<feature type="repeat" description="ANK" evidence="3">
    <location>
        <begin position="513"/>
        <end position="545"/>
    </location>
</feature>
<feature type="region of interest" description="Disordered" evidence="4">
    <location>
        <begin position="298"/>
        <end position="372"/>
    </location>
</feature>
<dbReference type="PROSITE" id="PS50297">
    <property type="entry name" value="ANK_REP_REGION"/>
    <property type="match status" value="6"/>
</dbReference>
<feature type="region of interest" description="Disordered" evidence="4">
    <location>
        <begin position="581"/>
        <end position="643"/>
    </location>
</feature>
<keyword evidence="2 3" id="KW-0040">ANK repeat</keyword>
<name>D7FV96_ECTSI</name>
<feature type="repeat" description="ANK" evidence="3">
    <location>
        <begin position="91"/>
        <end position="123"/>
    </location>
</feature>
<feature type="compositionally biased region" description="Basic residues" evidence="4">
    <location>
        <begin position="355"/>
        <end position="366"/>
    </location>
</feature>
<feature type="region of interest" description="Disordered" evidence="4">
    <location>
        <begin position="689"/>
        <end position="727"/>
    </location>
</feature>
<feature type="repeat" description="ANK" evidence="3">
    <location>
        <begin position="15"/>
        <end position="47"/>
    </location>
</feature>
<evidence type="ECO:0000256" key="1">
    <source>
        <dbReference type="ARBA" id="ARBA00022737"/>
    </source>
</evidence>
<dbReference type="InParanoid" id="D7FV96"/>
<dbReference type="STRING" id="2880.D7FV96"/>
<dbReference type="OrthoDB" id="194358at2759"/>
<dbReference type="Pfam" id="PF12796">
    <property type="entry name" value="Ank_2"/>
    <property type="match status" value="2"/>
</dbReference>
<dbReference type="PANTHER" id="PTHR24198">
    <property type="entry name" value="ANKYRIN REPEAT AND PROTEIN KINASE DOMAIN-CONTAINING PROTEIN"/>
    <property type="match status" value="1"/>
</dbReference>
<dbReference type="Proteomes" id="UP000002630">
    <property type="component" value="Linkage Group LG17"/>
</dbReference>
<dbReference type="PRINTS" id="PR01415">
    <property type="entry name" value="ANKYRIN"/>
</dbReference>
<feature type="repeat" description="ANK" evidence="3">
    <location>
        <begin position="123"/>
        <end position="155"/>
    </location>
</feature>
<keyword evidence="6" id="KW-1185">Reference proteome</keyword>
<dbReference type="InterPro" id="IPR002110">
    <property type="entry name" value="Ankyrin_rpt"/>
</dbReference>
<dbReference type="AlphaFoldDB" id="D7FV96"/>
<keyword evidence="1" id="KW-0677">Repeat</keyword>
<evidence type="ECO:0000256" key="4">
    <source>
        <dbReference type="SAM" id="MobiDB-lite"/>
    </source>
</evidence>
<dbReference type="InterPro" id="IPR036770">
    <property type="entry name" value="Ankyrin_rpt-contain_sf"/>
</dbReference>
<dbReference type="OMA" id="WADINAQ"/>
<evidence type="ECO:0000313" key="6">
    <source>
        <dbReference type="Proteomes" id="UP000002630"/>
    </source>
</evidence>
<dbReference type="eggNOG" id="KOG0504">
    <property type="taxonomic scope" value="Eukaryota"/>
</dbReference>
<dbReference type="EMBL" id="FN648475">
    <property type="protein sequence ID" value="CBJ26268.1"/>
    <property type="molecule type" value="Genomic_DNA"/>
</dbReference>
<dbReference type="Gene3D" id="1.25.40.20">
    <property type="entry name" value="Ankyrin repeat-containing domain"/>
    <property type="match status" value="3"/>
</dbReference>
<feature type="compositionally biased region" description="Polar residues" evidence="4">
    <location>
        <begin position="585"/>
        <end position="594"/>
    </location>
</feature>
<dbReference type="SMART" id="SM00248">
    <property type="entry name" value="ANK"/>
    <property type="match status" value="7"/>
</dbReference>
<dbReference type="PROSITE" id="PS50088">
    <property type="entry name" value="ANK_REPEAT"/>
    <property type="match status" value="6"/>
</dbReference>
<feature type="compositionally biased region" description="Low complexity" evidence="4">
    <location>
        <begin position="609"/>
        <end position="620"/>
    </location>
</feature>
<dbReference type="EMBL" id="FN649742">
    <property type="protein sequence ID" value="CBJ26268.1"/>
    <property type="molecule type" value="Genomic_DNA"/>
</dbReference>
<feature type="repeat" description="ANK" evidence="3">
    <location>
        <begin position="447"/>
        <end position="479"/>
    </location>
</feature>
<organism evidence="5 6">
    <name type="scientific">Ectocarpus siliculosus</name>
    <name type="common">Brown alga</name>
    <name type="synonym">Conferva siliculosa</name>
    <dbReference type="NCBI Taxonomy" id="2880"/>
    <lineage>
        <taxon>Eukaryota</taxon>
        <taxon>Sar</taxon>
        <taxon>Stramenopiles</taxon>
        <taxon>Ochrophyta</taxon>
        <taxon>PX clade</taxon>
        <taxon>Phaeophyceae</taxon>
        <taxon>Ectocarpales</taxon>
        <taxon>Ectocarpaceae</taxon>
        <taxon>Ectocarpus</taxon>
    </lineage>
</organism>
<dbReference type="SUPFAM" id="SSF48403">
    <property type="entry name" value="Ankyrin repeat"/>
    <property type="match status" value="2"/>
</dbReference>
<feature type="region of interest" description="Disordered" evidence="4">
    <location>
        <begin position="151"/>
        <end position="199"/>
    </location>
</feature>
<evidence type="ECO:0000256" key="2">
    <source>
        <dbReference type="ARBA" id="ARBA00023043"/>
    </source>
</evidence>
<dbReference type="Pfam" id="PF00023">
    <property type="entry name" value="Ank"/>
    <property type="match status" value="1"/>
</dbReference>
<protein>
    <submittedName>
        <fullName evidence="5">Chain A, 4ank: A Designed Ankyrin Repeat Protein With Four Identical Consensus Repeats</fullName>
    </submittedName>
</protein>
<evidence type="ECO:0000256" key="3">
    <source>
        <dbReference type="PROSITE-ProRule" id="PRU00023"/>
    </source>
</evidence>
<dbReference type="PANTHER" id="PTHR24198:SF165">
    <property type="entry name" value="ANKYRIN REPEAT-CONTAINING PROTEIN-RELATED"/>
    <property type="match status" value="1"/>
</dbReference>
<reference evidence="5 6" key="1">
    <citation type="journal article" date="2010" name="Nature">
        <title>The Ectocarpus genome and the independent evolution of multicellularity in brown algae.</title>
        <authorList>
            <person name="Cock J.M."/>
            <person name="Sterck L."/>
            <person name="Rouze P."/>
            <person name="Scornet D."/>
            <person name="Allen A.E."/>
            <person name="Amoutzias G."/>
            <person name="Anthouard V."/>
            <person name="Artiguenave F."/>
            <person name="Aury J.M."/>
            <person name="Badger J.H."/>
            <person name="Beszteri B."/>
            <person name="Billiau K."/>
            <person name="Bonnet E."/>
            <person name="Bothwell J.H."/>
            <person name="Bowler C."/>
            <person name="Boyen C."/>
            <person name="Brownlee C."/>
            <person name="Carrano C.J."/>
            <person name="Charrier B."/>
            <person name="Cho G.Y."/>
            <person name="Coelho S.M."/>
            <person name="Collen J."/>
            <person name="Corre E."/>
            <person name="Da Silva C."/>
            <person name="Delage L."/>
            <person name="Delaroque N."/>
            <person name="Dittami S.M."/>
            <person name="Doulbeau S."/>
            <person name="Elias M."/>
            <person name="Farnham G."/>
            <person name="Gachon C.M."/>
            <person name="Gschloessl B."/>
            <person name="Heesch S."/>
            <person name="Jabbari K."/>
            <person name="Jubin C."/>
            <person name="Kawai H."/>
            <person name="Kimura K."/>
            <person name="Kloareg B."/>
            <person name="Kupper F.C."/>
            <person name="Lang D."/>
            <person name="Le Bail A."/>
            <person name="Leblanc C."/>
            <person name="Lerouge P."/>
            <person name="Lohr M."/>
            <person name="Lopez P.J."/>
            <person name="Martens C."/>
            <person name="Maumus F."/>
            <person name="Michel G."/>
            <person name="Miranda-Saavedra D."/>
            <person name="Morales J."/>
            <person name="Moreau H."/>
            <person name="Motomura T."/>
            <person name="Nagasato C."/>
            <person name="Napoli C.A."/>
            <person name="Nelson D.R."/>
            <person name="Nyvall-Collen P."/>
            <person name="Peters A.F."/>
            <person name="Pommier C."/>
            <person name="Potin P."/>
            <person name="Poulain J."/>
            <person name="Quesneville H."/>
            <person name="Read B."/>
            <person name="Rensing S.A."/>
            <person name="Ritter A."/>
            <person name="Rousvoal S."/>
            <person name="Samanta M."/>
            <person name="Samson G."/>
            <person name="Schroeder D.C."/>
            <person name="Segurens B."/>
            <person name="Strittmatter M."/>
            <person name="Tonon T."/>
            <person name="Tregear J.W."/>
            <person name="Valentin K."/>
            <person name="von Dassow P."/>
            <person name="Yamagishi T."/>
            <person name="Van de Peer Y."/>
            <person name="Wincker P."/>
        </authorList>
    </citation>
    <scope>NUCLEOTIDE SEQUENCE [LARGE SCALE GENOMIC DNA]</scope>
    <source>
        <strain evidence="6">Ec32 / CCAP1310/4</strain>
    </source>
</reference>